<proteinExistence type="predicted"/>
<gene>
    <name evidence="2" type="ORF">POL25_31965</name>
</gene>
<protein>
    <submittedName>
        <fullName evidence="2">Uncharacterized protein</fullName>
    </submittedName>
</protein>
<evidence type="ECO:0000256" key="1">
    <source>
        <dbReference type="SAM" id="MobiDB-lite"/>
    </source>
</evidence>
<sequence length="418" mass="46107">MSGDELERLSQAIALADGFQLLVLECHDLDAWDLHRLFDAVQTRVAALRGVPPLVLVYDPHVTTRESGSLRDEAWVEGVLEAILRVPATDTEEASVVAVIDGTGFDEADADSRELLSWEFLFHRMNERRNAVSRTLRGTLALALPPALVRVFLEEAPDVASIRSDMIGLNPSHVPASPGRPQLTRRMGYAPELLREAALRRLAADPRLEPSARDNARRALAPASQHEESPPAAHDPARQALLELLLSLFSVDELHRITVYQFGTELGAQLPMQAPAASVALALITSLERRGLLDDNFFALLRRERPRRTPEIDRVQQLHGGPSARPLVTSSWRWTPSPEELHLALLELPRAQVHQAVQLAEDERVSAPLTRSGAAHARSVQRARMSVRDIVNQAANQGPDALQRLADALVTLGYQPRA</sequence>
<reference evidence="2 3" key="1">
    <citation type="submission" date="2022-11" db="EMBL/GenBank/DDBJ databases">
        <title>Minimal conservation of predation-associated metabolite biosynthetic gene clusters underscores biosynthetic potential of Myxococcota including descriptions for ten novel species: Archangium lansinium sp. nov., Myxococcus landrumus sp. nov., Nannocystis bai.</title>
        <authorList>
            <person name="Ahearne A."/>
            <person name="Stevens C."/>
            <person name="Dowd S."/>
        </authorList>
    </citation>
    <scope>NUCLEOTIDE SEQUENCE [LARGE SCALE GENOMIC DNA]</scope>
    <source>
        <strain evidence="2 3">BB15-2</strain>
    </source>
</reference>
<feature type="compositionally biased region" description="Basic and acidic residues" evidence="1">
    <location>
        <begin position="205"/>
        <end position="217"/>
    </location>
</feature>
<comment type="caution">
    <text evidence="2">The sequence shown here is derived from an EMBL/GenBank/DDBJ whole genome shotgun (WGS) entry which is preliminary data.</text>
</comment>
<dbReference type="RefSeq" id="WP_272090070.1">
    <property type="nucleotide sequence ID" value="NZ_JAQNDL010000003.1"/>
</dbReference>
<dbReference type="Proteomes" id="UP001221686">
    <property type="component" value="Unassembled WGS sequence"/>
</dbReference>
<accession>A0ABT5E6T0</accession>
<name>A0ABT5E6T0_9BACT</name>
<evidence type="ECO:0000313" key="3">
    <source>
        <dbReference type="Proteomes" id="UP001221686"/>
    </source>
</evidence>
<feature type="region of interest" description="Disordered" evidence="1">
    <location>
        <begin position="205"/>
        <end position="235"/>
    </location>
</feature>
<dbReference type="EMBL" id="JAQNDL010000003">
    <property type="protein sequence ID" value="MDC0721568.1"/>
    <property type="molecule type" value="Genomic_DNA"/>
</dbReference>
<evidence type="ECO:0000313" key="2">
    <source>
        <dbReference type="EMBL" id="MDC0721568.1"/>
    </source>
</evidence>
<keyword evidence="3" id="KW-1185">Reference proteome</keyword>
<organism evidence="2 3">
    <name type="scientific">Nannocystis bainbridge</name>
    <dbReference type="NCBI Taxonomy" id="2995303"/>
    <lineage>
        <taxon>Bacteria</taxon>
        <taxon>Pseudomonadati</taxon>
        <taxon>Myxococcota</taxon>
        <taxon>Polyangia</taxon>
        <taxon>Nannocystales</taxon>
        <taxon>Nannocystaceae</taxon>
        <taxon>Nannocystis</taxon>
    </lineage>
</organism>